<reference evidence="5" key="3">
    <citation type="submission" date="2018-12" db="EMBL/GenBank/DDBJ databases">
        <title>G10K-VGP greater horseshoe bat female genome, primary haplotype.</title>
        <authorList>
            <person name="Teeling E."/>
            <person name="Myers G."/>
            <person name="Vernes S."/>
            <person name="Pippel M."/>
            <person name="Winkler S."/>
            <person name="Fedrigo O."/>
            <person name="Rhie A."/>
            <person name="Koren S."/>
            <person name="Phillippy A."/>
            <person name="Lewin H."/>
            <person name="Damas J."/>
            <person name="Howe K."/>
            <person name="Mountcastle J."/>
            <person name="Jarvis E.D."/>
        </authorList>
    </citation>
    <scope>NUCLEOTIDE SEQUENCE [LARGE SCALE GENOMIC DNA]</scope>
</reference>
<feature type="compositionally biased region" description="Gly residues" evidence="1">
    <location>
        <begin position="51"/>
        <end position="66"/>
    </location>
</feature>
<proteinExistence type="predicted"/>
<evidence type="ECO:0000259" key="3">
    <source>
        <dbReference type="PROSITE" id="PS50835"/>
    </source>
</evidence>
<feature type="compositionally biased region" description="Pro residues" evidence="1">
    <location>
        <begin position="82"/>
        <end position="96"/>
    </location>
</feature>
<keyword evidence="2" id="KW-1133">Transmembrane helix</keyword>
<reference evidence="4" key="5">
    <citation type="submission" date="2025-09" db="UniProtKB">
        <authorList>
            <consortium name="Ensembl"/>
        </authorList>
    </citation>
    <scope>IDENTIFICATION</scope>
</reference>
<dbReference type="Proteomes" id="UP000472240">
    <property type="component" value="Chromosome 9"/>
</dbReference>
<dbReference type="OMA" id="DLENHYM"/>
<dbReference type="SUPFAM" id="SSF48726">
    <property type="entry name" value="Immunoglobulin"/>
    <property type="match status" value="1"/>
</dbReference>
<evidence type="ECO:0000256" key="2">
    <source>
        <dbReference type="SAM" id="Phobius"/>
    </source>
</evidence>
<reference evidence="4 5" key="2">
    <citation type="journal article" date="2018" name="Annu Rev Anim Biosci">
        <title>Bat Biology, Genomes, and the Bat1K Project: To Generate Chromosome-Level Genomes for All Living Bat Species.</title>
        <authorList>
            <person name="Teeling E.C."/>
            <person name="Vernes S.C."/>
            <person name="Davalos L.M."/>
            <person name="Ray D.A."/>
            <person name="Gilbert M.T.P."/>
            <person name="Myers E."/>
        </authorList>
    </citation>
    <scope>NUCLEOTIDE SEQUENCE</scope>
</reference>
<protein>
    <recommendedName>
        <fullName evidence="3">Ig-like domain-containing protein</fullName>
    </recommendedName>
</protein>
<organism evidence="4 5">
    <name type="scientific">Rhinolophus ferrumequinum</name>
    <name type="common">Greater horseshoe bat</name>
    <dbReference type="NCBI Taxonomy" id="59479"/>
    <lineage>
        <taxon>Eukaryota</taxon>
        <taxon>Metazoa</taxon>
        <taxon>Chordata</taxon>
        <taxon>Craniata</taxon>
        <taxon>Vertebrata</taxon>
        <taxon>Euteleostomi</taxon>
        <taxon>Mammalia</taxon>
        <taxon>Eutheria</taxon>
        <taxon>Laurasiatheria</taxon>
        <taxon>Chiroptera</taxon>
        <taxon>Yinpterochiroptera</taxon>
        <taxon>Rhinolophoidea</taxon>
        <taxon>Rhinolophidae</taxon>
        <taxon>Rhinolophinae</taxon>
        <taxon>Rhinolophus</taxon>
    </lineage>
</organism>
<dbReference type="Gene3D" id="2.60.40.10">
    <property type="entry name" value="Immunoglobulins"/>
    <property type="match status" value="1"/>
</dbReference>
<evidence type="ECO:0000313" key="5">
    <source>
        <dbReference type="Proteomes" id="UP000472240"/>
    </source>
</evidence>
<dbReference type="PANTHER" id="PTHR15193">
    <property type="entry name" value="CD83 ANTIGEN"/>
    <property type="match status" value="1"/>
</dbReference>
<feature type="region of interest" description="Disordered" evidence="1">
    <location>
        <begin position="1"/>
        <end position="120"/>
    </location>
</feature>
<dbReference type="InParanoid" id="A0A671FA75"/>
<evidence type="ECO:0000256" key="1">
    <source>
        <dbReference type="SAM" id="MobiDB-lite"/>
    </source>
</evidence>
<dbReference type="Pfam" id="PF07686">
    <property type="entry name" value="V-set"/>
    <property type="match status" value="1"/>
</dbReference>
<dbReference type="Ensembl" id="ENSRFET00010022514.1">
    <property type="protein sequence ID" value="ENSRFEP00010020668.1"/>
    <property type="gene ID" value="ENSRFEG00010013903.1"/>
</dbReference>
<dbReference type="PROSITE" id="PS50835">
    <property type="entry name" value="IG_LIKE"/>
    <property type="match status" value="1"/>
</dbReference>
<evidence type="ECO:0000313" key="4">
    <source>
        <dbReference type="Ensembl" id="ENSRFEP00010020668.1"/>
    </source>
</evidence>
<feature type="transmembrane region" description="Helical" evidence="2">
    <location>
        <begin position="297"/>
        <end position="318"/>
    </location>
</feature>
<accession>A0A671FA75</accession>
<name>A0A671FA75_RHIFE</name>
<dbReference type="InterPro" id="IPR036179">
    <property type="entry name" value="Ig-like_dom_sf"/>
</dbReference>
<dbReference type="AlphaFoldDB" id="A0A671FA75"/>
<keyword evidence="2" id="KW-0812">Transmembrane</keyword>
<feature type="compositionally biased region" description="Low complexity" evidence="1">
    <location>
        <begin position="67"/>
        <end position="76"/>
    </location>
</feature>
<dbReference type="GeneTree" id="ENSGT00390000007302"/>
<keyword evidence="2" id="KW-0472">Membrane</keyword>
<feature type="compositionally biased region" description="Basic and acidic residues" evidence="1">
    <location>
        <begin position="97"/>
        <end position="107"/>
    </location>
</feature>
<dbReference type="CDD" id="cd00096">
    <property type="entry name" value="Ig"/>
    <property type="match status" value="1"/>
</dbReference>
<dbReference type="InterPro" id="IPR007110">
    <property type="entry name" value="Ig-like_dom"/>
</dbReference>
<dbReference type="PANTHER" id="PTHR15193:SF1">
    <property type="entry name" value="CD83 ANTIGEN"/>
    <property type="match status" value="1"/>
</dbReference>
<sequence>MAPGPAMRVSGTVSRVRARFAKPQAPGVTRGLLSLRPGSNSDASLGAPGRVRGGGDARGAGAGAGEGDAPLAAGAGRAHRLLPPPAGDSPGRPPGEVPERRVQERGAARRQRATGQQPPAMSRGLQLLLLSCGRSRGCLSASLPPPAPHRPATPPFLACSRSSLPLVACSLTPAAWEMTVACSEDVELPCTAPRYPQIPYTVSWAKLTERGEEKIEVPQEDLQNYHQKEPNGSFERPGERLYALKIQKTTGCSSGTYICTLVGPEGQRNQSGTVILKVTACHKDCKEETFKKYRAEIVLLLALVVFYLTLIIFTCKFARQQSIFPDFSKPGLERVFLPVTSPNKHLEPVTLHKTEVV</sequence>
<keyword evidence="5" id="KW-1185">Reference proteome</keyword>
<dbReference type="InterPro" id="IPR013106">
    <property type="entry name" value="Ig_V-set"/>
</dbReference>
<feature type="domain" description="Ig-like" evidence="3">
    <location>
        <begin position="173"/>
        <end position="275"/>
    </location>
</feature>
<reference evidence="4 5" key="1">
    <citation type="journal article" date="2015" name="Annu Rev Anim Biosci">
        <title>The Genome 10K Project: a way forward.</title>
        <authorList>
            <person name="Koepfli K.P."/>
            <person name="Paten B."/>
            <person name="O'Brien S.J."/>
            <person name="Koepfli K.P."/>
            <person name="Paten B."/>
            <person name="Antunes A."/>
            <person name="Belov K."/>
            <person name="Bustamante C."/>
            <person name="Castoe T.A."/>
            <person name="Clawson H."/>
            <person name="Crawford A.J."/>
            <person name="Diekhans M."/>
            <person name="Distel D."/>
            <person name="Durbin R."/>
            <person name="Earl D."/>
            <person name="Fujita M.K."/>
            <person name="Gamble T."/>
            <person name="Georges A."/>
            <person name="Gemmell N."/>
            <person name="Gilbert M.T."/>
            <person name="Graves J.M."/>
            <person name="Green R.E."/>
            <person name="Hickey G."/>
            <person name="Jarvis E.D."/>
            <person name="Johnson W."/>
            <person name="Komissarov A."/>
            <person name="Korf I."/>
            <person name="Kuhn R."/>
            <person name="Larkin D.M."/>
            <person name="Lewin H."/>
            <person name="Lopez J.V."/>
            <person name="Ma J."/>
            <person name="Marques-Bonet T."/>
            <person name="Miller W."/>
            <person name="Murphy R."/>
            <person name="Pevzner P."/>
            <person name="Shapiro B."/>
            <person name="Steiner C."/>
            <person name="Tamazian G."/>
            <person name="Venkatesh B."/>
            <person name="Wang J."/>
            <person name="Wayne R."/>
            <person name="Wiley E."/>
            <person name="Yang H."/>
            <person name="Zhang G."/>
            <person name="Haussler D."/>
            <person name="Ryder O."/>
            <person name="O'Brien S.J."/>
        </authorList>
    </citation>
    <scope>NUCLEOTIDE SEQUENCE</scope>
</reference>
<dbReference type="InterPro" id="IPR013783">
    <property type="entry name" value="Ig-like_fold"/>
</dbReference>
<reference evidence="4" key="4">
    <citation type="submission" date="2025-08" db="UniProtKB">
        <authorList>
            <consortium name="Ensembl"/>
        </authorList>
    </citation>
    <scope>IDENTIFICATION</scope>
</reference>